<evidence type="ECO:0000313" key="5">
    <source>
        <dbReference type="EMBL" id="MDN0087145.1"/>
    </source>
</evidence>
<keyword evidence="3" id="KW-0812">Transmembrane</keyword>
<keyword evidence="6" id="KW-1185">Reference proteome</keyword>
<dbReference type="GO" id="GO:0010468">
    <property type="term" value="P:regulation of gene expression"/>
    <property type="evidence" value="ECO:0007669"/>
    <property type="project" value="InterPro"/>
</dbReference>
<comment type="function">
    <text evidence="1">Acts as a regulator of flagellar gene expression by modulating the protein level of the anti sigma factor FlgM upon sensing ring completion or hook elongation. Flk could inhibit FlgM secretion by acting as a braking system for the flagellar-associated type III secretion system.</text>
</comment>
<dbReference type="InterPro" id="IPR023597">
    <property type="entry name" value="Flagellar_regulator_Flk"/>
</dbReference>
<dbReference type="PIRSF" id="PIRSF020588">
    <property type="entry name" value="Flk"/>
    <property type="match status" value="1"/>
</dbReference>
<keyword evidence="5" id="KW-0282">Flagellum</keyword>
<sequence>MQPLNGPGAPIASDRTTTTVPNKTSPLNSGDDQALTPAQRTTLEKLIVRIMALTPVKSAEIWATLRHDLSLTNTAELLARHFQPAEQLLQTRLGQAQENHANHQLRQQLTELLPQGNNRQAVSDFIRQNFGHTVLSQLSHQQLQQVFVLLQSGTLTIPQPQLAAVTDRPLLPAEHQSLQSLVTKLSAATGEQPAKIWQGLFEMIGIKHTDPLPARHFQLMSQFLQTKVALSQQVAPTLVSLQAALKQPVDSTEQKLLTDYAQHRFQASPTTPLTQAQLNDVINVLFSNRLDRATTIQRSDEQGPIQPIYNPFIAALPAPLQPLLKKPSLAFIVLIIAFAVLFILFI</sequence>
<evidence type="ECO:0000256" key="1">
    <source>
        <dbReference type="PIRNR" id="PIRNR020588"/>
    </source>
</evidence>
<keyword evidence="1" id="KW-1003">Cell membrane</keyword>
<evidence type="ECO:0000256" key="2">
    <source>
        <dbReference type="SAM" id="MobiDB-lite"/>
    </source>
</evidence>
<keyword evidence="1" id="KW-0997">Cell inner membrane</keyword>
<reference evidence="5" key="2">
    <citation type="submission" date="2023-06" db="EMBL/GenBank/DDBJ databases">
        <authorList>
            <person name="Polev D.E."/>
            <person name="Saitova A.T."/>
            <person name="Bogumilchik E.A."/>
            <person name="Kokorina G.I."/>
            <person name="Voskresenskaia E.A."/>
        </authorList>
    </citation>
    <scope>NUCLEOTIDE SEQUENCE</scope>
    <source>
        <strain evidence="5">2145 StPb PI</strain>
    </source>
</reference>
<comment type="similarity">
    <text evidence="1">Belongs to the flk family.</text>
</comment>
<keyword evidence="5" id="KW-0969">Cilium</keyword>
<accession>A0AAW7K1N2</accession>
<gene>
    <name evidence="5" type="primary">flk</name>
    <name evidence="4" type="ORF">ERS137967_00777</name>
    <name evidence="5" type="ORF">QVN42_06995</name>
</gene>
<dbReference type="GO" id="GO:0005886">
    <property type="term" value="C:plasma membrane"/>
    <property type="evidence" value="ECO:0007669"/>
    <property type="project" value="UniProtKB-SubCell"/>
</dbReference>
<reference evidence="4 6" key="1">
    <citation type="submission" date="2015-03" db="EMBL/GenBank/DDBJ databases">
        <authorList>
            <consortium name="Pathogen Informatics"/>
            <person name="Murphy D."/>
        </authorList>
    </citation>
    <scope>NUCLEOTIDE SEQUENCE [LARGE SCALE GENOMIC DNA]</scope>
    <source>
        <strain evidence="4">Type strain: CIP110231</strain>
        <strain evidence="6">type strain: CIP110231</strain>
    </source>
</reference>
<dbReference type="AlphaFoldDB" id="A0AAW7K1N2"/>
<evidence type="ECO:0000313" key="6">
    <source>
        <dbReference type="Proteomes" id="UP000040578"/>
    </source>
</evidence>
<dbReference type="EMBL" id="JAUEHU010000005">
    <property type="protein sequence ID" value="MDN0087145.1"/>
    <property type="molecule type" value="Genomic_DNA"/>
</dbReference>
<dbReference type="Proteomes" id="UP000040578">
    <property type="component" value="Unassembled WGS sequence"/>
</dbReference>
<dbReference type="RefSeq" id="WP_049596990.1">
    <property type="nucleotide sequence ID" value="NZ_CPYD01000002.1"/>
</dbReference>
<name>A0AAW7K1N2_9GAMM</name>
<evidence type="ECO:0000256" key="3">
    <source>
        <dbReference type="SAM" id="Phobius"/>
    </source>
</evidence>
<feature type="transmembrane region" description="Helical" evidence="3">
    <location>
        <begin position="328"/>
        <end position="345"/>
    </location>
</feature>
<proteinExistence type="inferred from homology"/>
<evidence type="ECO:0000313" key="4">
    <source>
        <dbReference type="EMBL" id="CNE11167.1"/>
    </source>
</evidence>
<protein>
    <recommendedName>
        <fullName evidence="1">Flagellar regulator flk</fullName>
    </recommendedName>
    <alternativeName>
        <fullName evidence="1">Fluke</fullName>
    </alternativeName>
</protein>
<feature type="region of interest" description="Disordered" evidence="2">
    <location>
        <begin position="1"/>
        <end position="36"/>
    </location>
</feature>
<evidence type="ECO:0000313" key="7">
    <source>
        <dbReference type="Proteomes" id="UP001167864"/>
    </source>
</evidence>
<dbReference type="Proteomes" id="UP001167864">
    <property type="component" value="Unassembled WGS sequence"/>
</dbReference>
<comment type="caution">
    <text evidence="5">The sequence shown here is derived from an EMBL/GenBank/DDBJ whole genome shotgun (WGS) entry which is preliminary data.</text>
</comment>
<comment type="subcellular location">
    <subcellularLocation>
        <location evidence="1">Cell inner membrane</location>
        <topology evidence="1">Single-pass membrane protein</topology>
    </subcellularLocation>
</comment>
<feature type="compositionally biased region" description="Polar residues" evidence="2">
    <location>
        <begin position="14"/>
        <end position="36"/>
    </location>
</feature>
<dbReference type="NCBIfam" id="NF007987">
    <property type="entry name" value="PRK10715.1"/>
    <property type="match status" value="1"/>
</dbReference>
<keyword evidence="5" id="KW-0966">Cell projection</keyword>
<keyword evidence="1 3" id="KW-0472">Membrane</keyword>
<dbReference type="EMBL" id="CPYD01000002">
    <property type="protein sequence ID" value="CNE11167.1"/>
    <property type="molecule type" value="Genomic_DNA"/>
</dbReference>
<keyword evidence="3" id="KW-1133">Transmembrane helix</keyword>
<organism evidence="5 7">
    <name type="scientific">Yersinia nurmii</name>
    <dbReference type="NCBI Taxonomy" id="685706"/>
    <lineage>
        <taxon>Bacteria</taxon>
        <taxon>Pseudomonadati</taxon>
        <taxon>Pseudomonadota</taxon>
        <taxon>Gammaproteobacteria</taxon>
        <taxon>Enterobacterales</taxon>
        <taxon>Yersiniaceae</taxon>
        <taxon>Yersinia</taxon>
    </lineage>
</organism>